<feature type="domain" description="HTH tetR-type" evidence="5">
    <location>
        <begin position="15"/>
        <end position="75"/>
    </location>
</feature>
<dbReference type="EMBL" id="SGWQ01000014">
    <property type="protein sequence ID" value="RZS31427.1"/>
    <property type="molecule type" value="Genomic_DNA"/>
</dbReference>
<dbReference type="OrthoDB" id="9796019at2"/>
<proteinExistence type="predicted"/>
<evidence type="ECO:0000313" key="6">
    <source>
        <dbReference type="EMBL" id="RZS31427.1"/>
    </source>
</evidence>
<feature type="DNA-binding region" description="H-T-H motif" evidence="4">
    <location>
        <begin position="38"/>
        <end position="57"/>
    </location>
</feature>
<name>A0A4Q7KDX9_9PSEU</name>
<dbReference type="AlphaFoldDB" id="A0A4Q7KDX9"/>
<dbReference type="PROSITE" id="PS50977">
    <property type="entry name" value="HTH_TETR_2"/>
    <property type="match status" value="1"/>
</dbReference>
<dbReference type="PANTHER" id="PTHR30055">
    <property type="entry name" value="HTH-TYPE TRANSCRIPTIONAL REGULATOR RUTR"/>
    <property type="match status" value="1"/>
</dbReference>
<comment type="caution">
    <text evidence="6">The sequence shown here is derived from an EMBL/GenBank/DDBJ whole genome shotgun (WGS) entry which is preliminary data.</text>
</comment>
<dbReference type="Pfam" id="PF00440">
    <property type="entry name" value="TetR_N"/>
    <property type="match status" value="1"/>
</dbReference>
<gene>
    <name evidence="6" type="ORF">EV193_114119</name>
</gene>
<evidence type="ECO:0000259" key="5">
    <source>
        <dbReference type="PROSITE" id="PS50977"/>
    </source>
</evidence>
<dbReference type="InterPro" id="IPR036271">
    <property type="entry name" value="Tet_transcr_reg_TetR-rel_C_sf"/>
</dbReference>
<evidence type="ECO:0000256" key="1">
    <source>
        <dbReference type="ARBA" id="ARBA00023015"/>
    </source>
</evidence>
<dbReference type="SUPFAM" id="SSF46689">
    <property type="entry name" value="Homeodomain-like"/>
    <property type="match status" value="1"/>
</dbReference>
<dbReference type="Pfam" id="PF16859">
    <property type="entry name" value="TetR_C_11"/>
    <property type="match status" value="1"/>
</dbReference>
<keyword evidence="2 4" id="KW-0238">DNA-binding</keyword>
<sequence>MSAVTTNARGRPRDTSVDAALLRAAVELLAENGYGALTIEAVATRAGVGKPALYRRWSTKEELVVAALGAHVAPPRDTATGDARKDLRAMLGGLARHLSGPAGGAVFGVHVAADGNPELTEVLRERYLAPRAVVLTEIVRRGKADGQIRADASVDLVRDLVFGPPVYHQLITGNPMSTRRLSQTFDAAWRALSA</sequence>
<dbReference type="Gene3D" id="1.10.10.60">
    <property type="entry name" value="Homeodomain-like"/>
    <property type="match status" value="1"/>
</dbReference>
<dbReference type="InterPro" id="IPR001647">
    <property type="entry name" value="HTH_TetR"/>
</dbReference>
<evidence type="ECO:0000256" key="3">
    <source>
        <dbReference type="ARBA" id="ARBA00023163"/>
    </source>
</evidence>
<dbReference type="PANTHER" id="PTHR30055:SF148">
    <property type="entry name" value="TETR-FAMILY TRANSCRIPTIONAL REGULATOR"/>
    <property type="match status" value="1"/>
</dbReference>
<dbReference type="PRINTS" id="PR00455">
    <property type="entry name" value="HTHTETR"/>
</dbReference>
<accession>A0A4Q7KDX9</accession>
<protein>
    <submittedName>
        <fullName evidence="6">TetR family transcriptional regulator</fullName>
    </submittedName>
</protein>
<evidence type="ECO:0000256" key="4">
    <source>
        <dbReference type="PROSITE-ProRule" id="PRU00335"/>
    </source>
</evidence>
<keyword evidence="3" id="KW-0804">Transcription</keyword>
<dbReference type="InterPro" id="IPR011075">
    <property type="entry name" value="TetR_C"/>
</dbReference>
<dbReference type="GO" id="GO:0000976">
    <property type="term" value="F:transcription cis-regulatory region binding"/>
    <property type="evidence" value="ECO:0007669"/>
    <property type="project" value="TreeGrafter"/>
</dbReference>
<organism evidence="6 7">
    <name type="scientific">Herbihabitans rhizosphaerae</name>
    <dbReference type="NCBI Taxonomy" id="1872711"/>
    <lineage>
        <taxon>Bacteria</taxon>
        <taxon>Bacillati</taxon>
        <taxon>Actinomycetota</taxon>
        <taxon>Actinomycetes</taxon>
        <taxon>Pseudonocardiales</taxon>
        <taxon>Pseudonocardiaceae</taxon>
        <taxon>Herbihabitans</taxon>
    </lineage>
</organism>
<dbReference type="PROSITE" id="PS01081">
    <property type="entry name" value="HTH_TETR_1"/>
    <property type="match status" value="1"/>
</dbReference>
<dbReference type="InterPro" id="IPR023772">
    <property type="entry name" value="DNA-bd_HTH_TetR-type_CS"/>
</dbReference>
<reference evidence="6 7" key="1">
    <citation type="submission" date="2019-02" db="EMBL/GenBank/DDBJ databases">
        <title>Genomic Encyclopedia of Type Strains, Phase IV (KMG-IV): sequencing the most valuable type-strain genomes for metagenomic binning, comparative biology and taxonomic classification.</title>
        <authorList>
            <person name="Goeker M."/>
        </authorList>
    </citation>
    <scope>NUCLEOTIDE SEQUENCE [LARGE SCALE GENOMIC DNA]</scope>
    <source>
        <strain evidence="6 7">DSM 101727</strain>
    </source>
</reference>
<dbReference type="InterPro" id="IPR050109">
    <property type="entry name" value="HTH-type_TetR-like_transc_reg"/>
</dbReference>
<dbReference type="SUPFAM" id="SSF48498">
    <property type="entry name" value="Tetracyclin repressor-like, C-terminal domain"/>
    <property type="match status" value="1"/>
</dbReference>
<evidence type="ECO:0000256" key="2">
    <source>
        <dbReference type="ARBA" id="ARBA00023125"/>
    </source>
</evidence>
<keyword evidence="7" id="KW-1185">Reference proteome</keyword>
<dbReference type="Gene3D" id="1.10.357.10">
    <property type="entry name" value="Tetracycline Repressor, domain 2"/>
    <property type="match status" value="1"/>
</dbReference>
<evidence type="ECO:0000313" key="7">
    <source>
        <dbReference type="Proteomes" id="UP000294257"/>
    </source>
</evidence>
<dbReference type="Proteomes" id="UP000294257">
    <property type="component" value="Unassembled WGS sequence"/>
</dbReference>
<keyword evidence="1" id="KW-0805">Transcription regulation</keyword>
<dbReference type="InterPro" id="IPR009057">
    <property type="entry name" value="Homeodomain-like_sf"/>
</dbReference>
<dbReference type="GO" id="GO:0003700">
    <property type="term" value="F:DNA-binding transcription factor activity"/>
    <property type="evidence" value="ECO:0007669"/>
    <property type="project" value="TreeGrafter"/>
</dbReference>